<name>A0A1M6DL49_9FIRM</name>
<evidence type="ECO:0000256" key="7">
    <source>
        <dbReference type="ARBA" id="ARBA00023306"/>
    </source>
</evidence>
<evidence type="ECO:0000256" key="4">
    <source>
        <dbReference type="ARBA" id="ARBA00022692"/>
    </source>
</evidence>
<dbReference type="InterPro" id="IPR013685">
    <property type="entry name" value="POTRA_FtsQ_type"/>
</dbReference>
<evidence type="ECO:0000256" key="6">
    <source>
        <dbReference type="ARBA" id="ARBA00023136"/>
    </source>
</evidence>
<evidence type="ECO:0000313" key="10">
    <source>
        <dbReference type="EMBL" id="SHI73881.1"/>
    </source>
</evidence>
<evidence type="ECO:0000259" key="9">
    <source>
        <dbReference type="PROSITE" id="PS51779"/>
    </source>
</evidence>
<dbReference type="GO" id="GO:0005886">
    <property type="term" value="C:plasma membrane"/>
    <property type="evidence" value="ECO:0007669"/>
    <property type="project" value="TreeGrafter"/>
</dbReference>
<proteinExistence type="predicted"/>
<dbReference type="Proteomes" id="UP000184052">
    <property type="component" value="Unassembled WGS sequence"/>
</dbReference>
<dbReference type="RefSeq" id="WP_073047954.1">
    <property type="nucleotide sequence ID" value="NZ_FQZL01000006.1"/>
</dbReference>
<evidence type="ECO:0000256" key="8">
    <source>
        <dbReference type="SAM" id="Phobius"/>
    </source>
</evidence>
<dbReference type="Pfam" id="PF08478">
    <property type="entry name" value="POTRA_1"/>
    <property type="match status" value="1"/>
</dbReference>
<dbReference type="EMBL" id="FQZL01000006">
    <property type="protein sequence ID" value="SHI73881.1"/>
    <property type="molecule type" value="Genomic_DNA"/>
</dbReference>
<dbReference type="PANTHER" id="PTHR37820">
    <property type="entry name" value="CELL DIVISION PROTEIN DIVIB"/>
    <property type="match status" value="1"/>
</dbReference>
<gene>
    <name evidence="10" type="ORF">SAMN02745751_00957</name>
</gene>
<dbReference type="InterPro" id="IPR050487">
    <property type="entry name" value="FtsQ_DivIB"/>
</dbReference>
<evidence type="ECO:0000256" key="1">
    <source>
        <dbReference type="ARBA" id="ARBA00004370"/>
    </source>
</evidence>
<comment type="subcellular location">
    <subcellularLocation>
        <location evidence="1">Membrane</location>
    </subcellularLocation>
</comment>
<keyword evidence="6 8" id="KW-0472">Membrane</keyword>
<feature type="transmembrane region" description="Helical" evidence="8">
    <location>
        <begin position="30"/>
        <end position="49"/>
    </location>
</feature>
<keyword evidence="2" id="KW-1003">Cell membrane</keyword>
<keyword evidence="5 8" id="KW-1133">Transmembrane helix</keyword>
<evidence type="ECO:0000313" key="11">
    <source>
        <dbReference type="Proteomes" id="UP000184052"/>
    </source>
</evidence>
<evidence type="ECO:0000256" key="3">
    <source>
        <dbReference type="ARBA" id="ARBA00022618"/>
    </source>
</evidence>
<dbReference type="PANTHER" id="PTHR37820:SF1">
    <property type="entry name" value="CELL DIVISION PROTEIN FTSQ"/>
    <property type="match status" value="1"/>
</dbReference>
<dbReference type="OrthoDB" id="1953902at2"/>
<protein>
    <submittedName>
        <fullName evidence="10">POTRA domain-containing protein, FtsQ-type</fullName>
    </submittedName>
</protein>
<accession>A0A1M6DL49</accession>
<sequence>MSEFEVSREALRRKREEKRKIRRRKKIRKLLVSMTVFLALAGIYYTVYYTDFFSLEEILVEGNHELSPDEIISDSGLRKGENLLFINKKGIVDNINQIPYIKETVIKKKYPDGMAVSVVERTAEISLKTSNEIILLDFEGIPLEAVDEINEESMVVETDNIYECEMGRAVLFEENNISFDLIVDLMYYISLNEMVYVNKLKISGDDVYVLLDGGTLVKLDQDKDMKYQLVFSKNIIDERTDKNQDIDGLIDYTKGENPVYISSEDSEDRFEE</sequence>
<dbReference type="InterPro" id="IPR034746">
    <property type="entry name" value="POTRA"/>
</dbReference>
<keyword evidence="7" id="KW-0131">Cell cycle</keyword>
<evidence type="ECO:0000256" key="2">
    <source>
        <dbReference type="ARBA" id="ARBA00022475"/>
    </source>
</evidence>
<dbReference type="Gene3D" id="3.10.20.310">
    <property type="entry name" value="membrane protein fhac"/>
    <property type="match status" value="1"/>
</dbReference>
<keyword evidence="4 8" id="KW-0812">Transmembrane</keyword>
<keyword evidence="3" id="KW-0132">Cell division</keyword>
<feature type="domain" description="POTRA" evidence="9">
    <location>
        <begin position="53"/>
        <end position="121"/>
    </location>
</feature>
<keyword evidence="11" id="KW-1185">Reference proteome</keyword>
<dbReference type="PROSITE" id="PS51779">
    <property type="entry name" value="POTRA"/>
    <property type="match status" value="1"/>
</dbReference>
<dbReference type="GO" id="GO:0051301">
    <property type="term" value="P:cell division"/>
    <property type="evidence" value="ECO:0007669"/>
    <property type="project" value="UniProtKB-KW"/>
</dbReference>
<organism evidence="10 11">
    <name type="scientific">Dethiosulfatibacter aminovorans DSM 17477</name>
    <dbReference type="NCBI Taxonomy" id="1121476"/>
    <lineage>
        <taxon>Bacteria</taxon>
        <taxon>Bacillati</taxon>
        <taxon>Bacillota</taxon>
        <taxon>Tissierellia</taxon>
        <taxon>Dethiosulfatibacter</taxon>
    </lineage>
</organism>
<dbReference type="AlphaFoldDB" id="A0A1M6DL49"/>
<evidence type="ECO:0000256" key="5">
    <source>
        <dbReference type="ARBA" id="ARBA00022989"/>
    </source>
</evidence>
<reference evidence="10 11" key="1">
    <citation type="submission" date="2016-11" db="EMBL/GenBank/DDBJ databases">
        <authorList>
            <person name="Jaros S."/>
            <person name="Januszkiewicz K."/>
            <person name="Wedrychowicz H."/>
        </authorList>
    </citation>
    <scope>NUCLEOTIDE SEQUENCE [LARGE SCALE GENOMIC DNA]</scope>
    <source>
        <strain evidence="10 11">DSM 17477</strain>
    </source>
</reference>
<dbReference type="STRING" id="1121476.SAMN02745751_00957"/>